<gene>
    <name evidence="1" type="ORF">FMOSSE_LOCUS14563</name>
</gene>
<feature type="non-terminal residue" evidence="1">
    <location>
        <position position="48"/>
    </location>
</feature>
<evidence type="ECO:0000313" key="2">
    <source>
        <dbReference type="Proteomes" id="UP000789375"/>
    </source>
</evidence>
<dbReference type="Proteomes" id="UP000789375">
    <property type="component" value="Unassembled WGS sequence"/>
</dbReference>
<name>A0A9N9HZM1_FUNMO</name>
<keyword evidence="2" id="KW-1185">Reference proteome</keyword>
<protein>
    <submittedName>
        <fullName evidence="1">2037_t:CDS:1</fullName>
    </submittedName>
</protein>
<accession>A0A9N9HZM1</accession>
<dbReference type="AlphaFoldDB" id="A0A9N9HZM1"/>
<evidence type="ECO:0000313" key="1">
    <source>
        <dbReference type="EMBL" id="CAG8714763.1"/>
    </source>
</evidence>
<organism evidence="1 2">
    <name type="scientific">Funneliformis mosseae</name>
    <name type="common">Endomycorrhizal fungus</name>
    <name type="synonym">Glomus mosseae</name>
    <dbReference type="NCBI Taxonomy" id="27381"/>
    <lineage>
        <taxon>Eukaryota</taxon>
        <taxon>Fungi</taxon>
        <taxon>Fungi incertae sedis</taxon>
        <taxon>Mucoromycota</taxon>
        <taxon>Glomeromycotina</taxon>
        <taxon>Glomeromycetes</taxon>
        <taxon>Glomerales</taxon>
        <taxon>Glomeraceae</taxon>
        <taxon>Funneliformis</taxon>
    </lineage>
</organism>
<reference evidence="1" key="1">
    <citation type="submission" date="2021-06" db="EMBL/GenBank/DDBJ databases">
        <authorList>
            <person name="Kallberg Y."/>
            <person name="Tangrot J."/>
            <person name="Rosling A."/>
        </authorList>
    </citation>
    <scope>NUCLEOTIDE SEQUENCE</scope>
    <source>
        <strain evidence="1">87-6 pot B 2015</strain>
    </source>
</reference>
<comment type="caution">
    <text evidence="1">The sequence shown here is derived from an EMBL/GenBank/DDBJ whole genome shotgun (WGS) entry which is preliminary data.</text>
</comment>
<sequence length="48" mass="5464">YPPTSDEGTAIIYHVEEWKNIEMAFIQYSMGLPSGQNKQLVLILVILL</sequence>
<dbReference type="EMBL" id="CAJVPP010011577">
    <property type="protein sequence ID" value="CAG8714763.1"/>
    <property type="molecule type" value="Genomic_DNA"/>
</dbReference>
<proteinExistence type="predicted"/>